<dbReference type="EMBL" id="CAJVPU010002222">
    <property type="protein sequence ID" value="CAG8497314.1"/>
    <property type="molecule type" value="Genomic_DNA"/>
</dbReference>
<comment type="caution">
    <text evidence="1">The sequence shown here is derived from an EMBL/GenBank/DDBJ whole genome shotgun (WGS) entry which is preliminary data.</text>
</comment>
<dbReference type="Proteomes" id="UP000789702">
    <property type="component" value="Unassembled WGS sequence"/>
</dbReference>
<name>A0ACA9KXI3_9GLOM</name>
<sequence>MPLSNPSLSSIKKPRNVNEATTQSLKNTKKVSITQNNINSIDVDNIDDNIQNSSHEINESPPRLPLISNKESKTIKLILETAKQVLTQNDSIMEKQESLETLITQLVNDVKTLQSSHEDFKSNMKDHELEALCPDKMSRYKKDSKWDALFTKIENSISTESCKYHGALFGSFRCAIFDHVFKKEVSPTVNSESSESEIISWKASEEVQWCFKNLDSMIEEDDKTYLQMVAKKVFGRLPTKNQYAVTRAMLHNLFDPKIVKIKFDERYLTRKLHSFLQNQNAENQENSESSSSDNE</sequence>
<reference evidence="1" key="1">
    <citation type="submission" date="2021-06" db="EMBL/GenBank/DDBJ databases">
        <authorList>
            <person name="Kallberg Y."/>
            <person name="Tangrot J."/>
            <person name="Rosling A."/>
        </authorList>
    </citation>
    <scope>NUCLEOTIDE SEQUENCE</scope>
    <source>
        <strain evidence="1">IL203A</strain>
    </source>
</reference>
<evidence type="ECO:0000313" key="2">
    <source>
        <dbReference type="Proteomes" id="UP000789702"/>
    </source>
</evidence>
<gene>
    <name evidence="1" type="ORF">DHETER_LOCUS2844</name>
</gene>
<accession>A0ACA9KXI3</accession>
<proteinExistence type="predicted"/>
<evidence type="ECO:0000313" key="1">
    <source>
        <dbReference type="EMBL" id="CAG8497314.1"/>
    </source>
</evidence>
<protein>
    <submittedName>
        <fullName evidence="1">9323_t:CDS:1</fullName>
    </submittedName>
</protein>
<keyword evidence="2" id="KW-1185">Reference proteome</keyword>
<organism evidence="1 2">
    <name type="scientific">Dentiscutata heterogama</name>
    <dbReference type="NCBI Taxonomy" id="1316150"/>
    <lineage>
        <taxon>Eukaryota</taxon>
        <taxon>Fungi</taxon>
        <taxon>Fungi incertae sedis</taxon>
        <taxon>Mucoromycota</taxon>
        <taxon>Glomeromycotina</taxon>
        <taxon>Glomeromycetes</taxon>
        <taxon>Diversisporales</taxon>
        <taxon>Gigasporaceae</taxon>
        <taxon>Dentiscutata</taxon>
    </lineage>
</organism>